<sequence length="192" mass="20801">MKLLLIYLVISMLFLVEVVFVVARPGSKTVETDSADVSDAGKLGRKTGQLVKEIFSEILGMVGTVTGLSYLSDYGKLGVKKATELGKKLMQIISTLEEHKFELIGSLIENSHGVLTNVTESGIGLAAEMAITGMNVFHSSVKSAQELTEKMKTRIDSVTSTADILTKSLHKITRLLGEISKLLEKKLDGTDE</sequence>
<organism evidence="1 2">
    <name type="scientific">Rhodnius prolixus</name>
    <name type="common">Triatomid bug</name>
    <dbReference type="NCBI Taxonomy" id="13249"/>
    <lineage>
        <taxon>Eukaryota</taxon>
        <taxon>Metazoa</taxon>
        <taxon>Ecdysozoa</taxon>
        <taxon>Arthropoda</taxon>
        <taxon>Hexapoda</taxon>
        <taxon>Insecta</taxon>
        <taxon>Pterygota</taxon>
        <taxon>Neoptera</taxon>
        <taxon>Paraneoptera</taxon>
        <taxon>Hemiptera</taxon>
        <taxon>Heteroptera</taxon>
        <taxon>Panheteroptera</taxon>
        <taxon>Cimicomorpha</taxon>
        <taxon>Reduviidae</taxon>
        <taxon>Triatominae</taxon>
        <taxon>Rhodnius</taxon>
    </lineage>
</organism>
<dbReference type="EMBL" id="ACPB03006551">
    <property type="status" value="NOT_ANNOTATED_CDS"/>
    <property type="molecule type" value="Genomic_DNA"/>
</dbReference>
<name>T1HBQ2_RHOPR</name>
<protein>
    <recommendedName>
        <fullName evidence="3">Salivary secreted protein</fullName>
    </recommendedName>
</protein>
<dbReference type="AlphaFoldDB" id="T1HBQ2"/>
<dbReference type="HOGENOM" id="CLU_122102_0_0_1"/>
<accession>T1HBQ2</accession>
<dbReference type="EnsemblMetazoa" id="RPRC001464-RA">
    <property type="protein sequence ID" value="RPRC001464-PA"/>
    <property type="gene ID" value="RPRC001464"/>
</dbReference>
<evidence type="ECO:0000313" key="1">
    <source>
        <dbReference type="EnsemblMetazoa" id="RPRC001464-PA"/>
    </source>
</evidence>
<evidence type="ECO:0000313" key="2">
    <source>
        <dbReference type="Proteomes" id="UP000015103"/>
    </source>
</evidence>
<reference evidence="1" key="1">
    <citation type="submission" date="2015-05" db="UniProtKB">
        <authorList>
            <consortium name="EnsemblMetazoa"/>
        </authorList>
    </citation>
    <scope>IDENTIFICATION</scope>
</reference>
<dbReference type="InParanoid" id="T1HBQ2"/>
<keyword evidence="2" id="KW-1185">Reference proteome</keyword>
<dbReference type="VEuPathDB" id="VectorBase:RPRC001464"/>
<dbReference type="Proteomes" id="UP000015103">
    <property type="component" value="Unassembled WGS sequence"/>
</dbReference>
<evidence type="ECO:0008006" key="3">
    <source>
        <dbReference type="Google" id="ProtNLM"/>
    </source>
</evidence>
<proteinExistence type="predicted"/>